<protein>
    <submittedName>
        <fullName evidence="1">Uncharacterized protein</fullName>
    </submittedName>
</protein>
<dbReference type="RefSeq" id="WP_366289827.1">
    <property type="nucleotide sequence ID" value="NZ_CP159992.1"/>
</dbReference>
<dbReference type="AlphaFoldDB" id="A0AAU8N5V6"/>
<sequence>MGVAGTLSCKQCAYSQNVFLGIGFRYMDLNSILEWYEQEEGRQHIREYMSREDTIFECYDGIYVCEQCKYLLNGIFLELKSGDDMYTNRYDCPRCSTQMPTKPPLDEVESGQLDCPACGETTLEMNLYMDWD</sequence>
<name>A0AAU8N5V6_9BACL</name>
<dbReference type="EMBL" id="CP159992">
    <property type="protein sequence ID" value="XCP93208.1"/>
    <property type="molecule type" value="Genomic_DNA"/>
</dbReference>
<gene>
    <name evidence="1" type="ORF">ABXS70_18440</name>
</gene>
<evidence type="ECO:0000313" key="1">
    <source>
        <dbReference type="EMBL" id="XCP93208.1"/>
    </source>
</evidence>
<accession>A0AAU8N5V6</accession>
<reference evidence="1" key="1">
    <citation type="submission" date="2024-05" db="EMBL/GenBank/DDBJ databases">
        <title>Draft genome assemblies of 36 bacteria isolated from hibernating arctic ground squirrels.</title>
        <authorList>
            <person name="McKee H."/>
            <person name="Mullen L."/>
            <person name="Drown D.M."/>
            <person name="Duddleston K.N."/>
        </authorList>
    </citation>
    <scope>NUCLEOTIDE SEQUENCE</scope>
    <source>
        <strain evidence="1">AN1007</strain>
    </source>
</reference>
<organism evidence="1">
    <name type="scientific">Paenibacillus sp. AN1007</name>
    <dbReference type="NCBI Taxonomy" id="3151385"/>
    <lineage>
        <taxon>Bacteria</taxon>
        <taxon>Bacillati</taxon>
        <taxon>Bacillota</taxon>
        <taxon>Bacilli</taxon>
        <taxon>Bacillales</taxon>
        <taxon>Paenibacillaceae</taxon>
        <taxon>Paenibacillus</taxon>
    </lineage>
</organism>
<proteinExistence type="predicted"/>